<organism evidence="2 3">
    <name type="scientific">Streptomyces armeniacus</name>
    <dbReference type="NCBI Taxonomy" id="83291"/>
    <lineage>
        <taxon>Bacteria</taxon>
        <taxon>Bacillati</taxon>
        <taxon>Actinomycetota</taxon>
        <taxon>Actinomycetes</taxon>
        <taxon>Kitasatosporales</taxon>
        <taxon>Streptomycetaceae</taxon>
        <taxon>Streptomyces</taxon>
    </lineage>
</organism>
<dbReference type="InterPro" id="IPR030395">
    <property type="entry name" value="GP_PDE_dom"/>
</dbReference>
<dbReference type="PANTHER" id="PTHR46211:SF1">
    <property type="entry name" value="GLYCEROPHOSPHODIESTER PHOSPHODIESTERASE, CYTOPLASMIC"/>
    <property type="match status" value="1"/>
</dbReference>
<dbReference type="EMBL" id="CP031320">
    <property type="protein sequence ID" value="AXK37272.1"/>
    <property type="molecule type" value="Genomic_DNA"/>
</dbReference>
<dbReference type="Pfam" id="PF03009">
    <property type="entry name" value="GDPD"/>
    <property type="match status" value="1"/>
</dbReference>
<reference evidence="2 3" key="1">
    <citation type="submission" date="2018-07" db="EMBL/GenBank/DDBJ databases">
        <title>Draft genome of the type strain Streptomyces armeniacus ATCC 15676.</title>
        <authorList>
            <person name="Labana P."/>
            <person name="Gosse J.T."/>
            <person name="Boddy C.N."/>
        </authorList>
    </citation>
    <scope>NUCLEOTIDE SEQUENCE [LARGE SCALE GENOMIC DNA]</scope>
    <source>
        <strain evidence="2 3">ATCC 15676</strain>
    </source>
</reference>
<name>A0A345Y056_9ACTN</name>
<dbReference type="PROSITE" id="PS51704">
    <property type="entry name" value="GP_PDE"/>
    <property type="match status" value="1"/>
</dbReference>
<dbReference type="Proteomes" id="UP000254425">
    <property type="component" value="Chromosome"/>
</dbReference>
<accession>A0A345Y056</accession>
<dbReference type="CDD" id="cd08556">
    <property type="entry name" value="GDPD"/>
    <property type="match status" value="1"/>
</dbReference>
<feature type="domain" description="GP-PDE" evidence="1">
    <location>
        <begin position="4"/>
        <end position="222"/>
    </location>
</feature>
<dbReference type="GO" id="GO:0006629">
    <property type="term" value="P:lipid metabolic process"/>
    <property type="evidence" value="ECO:0007669"/>
    <property type="project" value="InterPro"/>
</dbReference>
<dbReference type="GO" id="GO:0008081">
    <property type="term" value="F:phosphoric diester hydrolase activity"/>
    <property type="evidence" value="ECO:0007669"/>
    <property type="project" value="InterPro"/>
</dbReference>
<dbReference type="Gene3D" id="3.20.20.190">
    <property type="entry name" value="Phosphatidylinositol (PI) phosphodiesterase"/>
    <property type="match status" value="1"/>
</dbReference>
<dbReference type="KEGG" id="sarm:DVA86_11900"/>
<evidence type="ECO:0000313" key="3">
    <source>
        <dbReference type="Proteomes" id="UP000254425"/>
    </source>
</evidence>
<keyword evidence="3" id="KW-1185">Reference proteome</keyword>
<evidence type="ECO:0000313" key="2">
    <source>
        <dbReference type="EMBL" id="AXK37272.1"/>
    </source>
</evidence>
<gene>
    <name evidence="2" type="ORF">DVA86_11900</name>
</gene>
<protein>
    <submittedName>
        <fullName evidence="2">Glycerophosphodiester phosphodiesterase</fullName>
    </submittedName>
</protein>
<dbReference type="SUPFAM" id="SSF51695">
    <property type="entry name" value="PLC-like phosphodiesterases"/>
    <property type="match status" value="1"/>
</dbReference>
<proteinExistence type="predicted"/>
<sequence length="232" mass="24916">MTGITAVGHRGAPYVARENTLPSFGAAIAAGADAVEVDVRLTRDGVPVVVHDRTLERLWERTEEVSAVTADRLRELTVGGVPTLAEALEATAPVRTLVDLPDPGAVPAAVRAVGDAGAADRVYYCGGPLAMRAVRATDPAAEIALTWHRTAPPRPSLLADVRPRWLNFRFGLLTPELVGRAKADGYRVSAWTPDTGRNMRRLLAMGVESVTTNRMDALCRVLRRTGRPAPVR</sequence>
<dbReference type="AlphaFoldDB" id="A0A345Y056"/>
<dbReference type="InterPro" id="IPR017946">
    <property type="entry name" value="PLC-like_Pdiesterase_TIM-brl"/>
</dbReference>
<dbReference type="PANTHER" id="PTHR46211">
    <property type="entry name" value="GLYCEROPHOSPHORYL DIESTER PHOSPHODIESTERASE"/>
    <property type="match status" value="1"/>
</dbReference>
<evidence type="ECO:0000259" key="1">
    <source>
        <dbReference type="PROSITE" id="PS51704"/>
    </source>
</evidence>